<dbReference type="SFLD" id="SFLDG01067">
    <property type="entry name" value="SPASM/twitch_domain_containing"/>
    <property type="match status" value="1"/>
</dbReference>
<evidence type="ECO:0000256" key="6">
    <source>
        <dbReference type="ARBA" id="ARBA00023014"/>
    </source>
</evidence>
<evidence type="ECO:0000256" key="1">
    <source>
        <dbReference type="ARBA" id="ARBA00001966"/>
    </source>
</evidence>
<dbReference type="CDD" id="cd01335">
    <property type="entry name" value="Radical_SAM"/>
    <property type="match status" value="1"/>
</dbReference>
<dbReference type="InterPro" id="IPR023867">
    <property type="entry name" value="Sulphatase_maturase_rSAM"/>
</dbReference>
<dbReference type="Pfam" id="PF04055">
    <property type="entry name" value="Radical_SAM"/>
    <property type="match status" value="1"/>
</dbReference>
<keyword evidence="9" id="KW-1185">Reference proteome</keyword>
<dbReference type="Gene3D" id="3.20.20.70">
    <property type="entry name" value="Aldolase class I"/>
    <property type="match status" value="1"/>
</dbReference>
<evidence type="ECO:0000313" key="9">
    <source>
        <dbReference type="Proteomes" id="UP000830116"/>
    </source>
</evidence>
<sequence>MFKHIKDENSDFYFNPITLEIKYQEPVENTTYEEAFEHAHEVTGNYIQKNILVTRARIVLTEQCNFRCKYCFVMDQHAKLVDMPEENIDKVCDFLENYGDPEGLLLQLFGGEPLTKRHYIQRILERFKNSPLYDNLRFEINSNGSLVRRLDFEAFEEHRDKILFTLSLDSDLEELNDKYRVLISGRGTFKLTLEGIQQLIENNFAVNLLYTPMNETLPRLPRLVAFAKSIGVKQLSVNSPQPGKGDWEVNGTLLYKSLKAARKVAEKIGFDFASELDKVDYVLSEKIPNIGPCTSLSGMAISISPKGRISNCIVNWNDHKDLTQGMSEFDINKARIFKNRRKAFALECRQCIAHSVCGGACGLELALGNTGPSSAIDNKCQFYRLAVTDSVTTQNRKKA</sequence>
<accession>A0ABY4C4S6</accession>
<dbReference type="PANTHER" id="PTHR43273">
    <property type="entry name" value="ANAEROBIC SULFATASE-MATURATING ENZYME HOMOLOG ASLB-RELATED"/>
    <property type="match status" value="1"/>
</dbReference>
<organism evidence="8 9">
    <name type="scientific">Bdellovibrio reynosensis</name>
    <dbReference type="NCBI Taxonomy" id="2835041"/>
    <lineage>
        <taxon>Bacteria</taxon>
        <taxon>Pseudomonadati</taxon>
        <taxon>Bdellovibrionota</taxon>
        <taxon>Bdellovibrionia</taxon>
        <taxon>Bdellovibrionales</taxon>
        <taxon>Pseudobdellovibrionaceae</taxon>
        <taxon>Bdellovibrio</taxon>
    </lineage>
</organism>
<keyword evidence="3" id="KW-0949">S-adenosyl-L-methionine</keyword>
<evidence type="ECO:0000256" key="3">
    <source>
        <dbReference type="ARBA" id="ARBA00022691"/>
    </source>
</evidence>
<keyword evidence="2" id="KW-0004">4Fe-4S</keyword>
<keyword evidence="6" id="KW-0411">Iron-sulfur</keyword>
<keyword evidence="5" id="KW-0408">Iron</keyword>
<keyword evidence="4" id="KW-0479">Metal-binding</keyword>
<evidence type="ECO:0000259" key="7">
    <source>
        <dbReference type="PROSITE" id="PS51918"/>
    </source>
</evidence>
<dbReference type="SUPFAM" id="SSF102114">
    <property type="entry name" value="Radical SAM enzymes"/>
    <property type="match status" value="1"/>
</dbReference>
<dbReference type="RefSeq" id="WP_243535441.1">
    <property type="nucleotide sequence ID" value="NZ_CP093442.1"/>
</dbReference>
<dbReference type="PROSITE" id="PS01305">
    <property type="entry name" value="MOAA_NIFB_PQQE"/>
    <property type="match status" value="1"/>
</dbReference>
<dbReference type="EMBL" id="CP093442">
    <property type="protein sequence ID" value="UOE99946.1"/>
    <property type="molecule type" value="Genomic_DNA"/>
</dbReference>
<feature type="domain" description="Radical SAM core" evidence="7">
    <location>
        <begin position="50"/>
        <end position="271"/>
    </location>
</feature>
<name>A0ABY4C4S6_9BACT</name>
<dbReference type="InterPro" id="IPR000385">
    <property type="entry name" value="MoaA_NifB_PqqE_Fe-S-bd_CS"/>
</dbReference>
<gene>
    <name evidence="8" type="ORF">MNR06_09570</name>
</gene>
<dbReference type="Proteomes" id="UP000830116">
    <property type="component" value="Chromosome"/>
</dbReference>
<evidence type="ECO:0000256" key="5">
    <source>
        <dbReference type="ARBA" id="ARBA00023004"/>
    </source>
</evidence>
<protein>
    <submittedName>
        <fullName evidence="8">Radical SAM protein</fullName>
    </submittedName>
</protein>
<dbReference type="PANTHER" id="PTHR43273:SF8">
    <property type="entry name" value="RADICAL SAM DOMAIN PROTEIN"/>
    <property type="match status" value="1"/>
</dbReference>
<dbReference type="SMART" id="SM00729">
    <property type="entry name" value="Elp3"/>
    <property type="match status" value="1"/>
</dbReference>
<evidence type="ECO:0000256" key="2">
    <source>
        <dbReference type="ARBA" id="ARBA00022485"/>
    </source>
</evidence>
<evidence type="ECO:0000256" key="4">
    <source>
        <dbReference type="ARBA" id="ARBA00022723"/>
    </source>
</evidence>
<dbReference type="InterPro" id="IPR006638">
    <property type="entry name" value="Elp3/MiaA/NifB-like_rSAM"/>
</dbReference>
<evidence type="ECO:0000313" key="8">
    <source>
        <dbReference type="EMBL" id="UOE99946.1"/>
    </source>
</evidence>
<proteinExistence type="predicted"/>
<dbReference type="PROSITE" id="PS51918">
    <property type="entry name" value="RADICAL_SAM"/>
    <property type="match status" value="1"/>
</dbReference>
<dbReference type="InterPro" id="IPR013785">
    <property type="entry name" value="Aldolase_TIM"/>
</dbReference>
<reference evidence="8" key="1">
    <citation type="submission" date="2022-03" db="EMBL/GenBank/DDBJ databases">
        <title>Genome Identification and Characterization of new species Bdellovibrio reynosense LBG001 sp. nov. from a Mexico soil sample.</title>
        <authorList>
            <person name="Camilli A."/>
            <person name="Ajao Y."/>
            <person name="Guo X."/>
        </authorList>
    </citation>
    <scope>NUCLEOTIDE SEQUENCE</scope>
    <source>
        <strain evidence="8">LBG001</strain>
    </source>
</reference>
<dbReference type="SFLD" id="SFLDS00029">
    <property type="entry name" value="Radical_SAM"/>
    <property type="match status" value="1"/>
</dbReference>
<comment type="cofactor">
    <cofactor evidence="1">
        <name>[4Fe-4S] cluster</name>
        <dbReference type="ChEBI" id="CHEBI:49883"/>
    </cofactor>
</comment>
<dbReference type="InterPro" id="IPR007197">
    <property type="entry name" value="rSAM"/>
</dbReference>
<dbReference type="InterPro" id="IPR058240">
    <property type="entry name" value="rSAM_sf"/>
</dbReference>